<accession>A0A2Z2NTX7</accession>
<evidence type="ECO:0000313" key="1">
    <source>
        <dbReference type="EMBL" id="ASJ71087.1"/>
    </source>
</evidence>
<gene>
    <name evidence="1" type="ORF">IMCC3135_04870</name>
</gene>
<dbReference type="KEGG" id="gai:IMCC3135_04870"/>
<protein>
    <submittedName>
        <fullName evidence="1">Uncharacterized protein</fullName>
    </submittedName>
</protein>
<dbReference type="AlphaFoldDB" id="A0A2Z2NTX7"/>
<proteinExistence type="predicted"/>
<dbReference type="EMBL" id="CP018632">
    <property type="protein sequence ID" value="ASJ71087.1"/>
    <property type="molecule type" value="Genomic_DNA"/>
</dbReference>
<organism evidence="1 2">
    <name type="scientific">Granulosicoccus antarcticus IMCC3135</name>
    <dbReference type="NCBI Taxonomy" id="1192854"/>
    <lineage>
        <taxon>Bacteria</taxon>
        <taxon>Pseudomonadati</taxon>
        <taxon>Pseudomonadota</taxon>
        <taxon>Gammaproteobacteria</taxon>
        <taxon>Chromatiales</taxon>
        <taxon>Granulosicoccaceae</taxon>
        <taxon>Granulosicoccus</taxon>
    </lineage>
</organism>
<sequence>MFRISNAEKLASDIREILVLSDEQLSSLALSLNNDDSKILSRADLRKHLQTQLTGEHELLGQVLESFLIKTAKLVSDVVSKDSQFSASLIKDVIEREFEASKNNDLVERFLATWPTLEAMMCSDVVRLVEKSIRLTFDQSDILTDARIITDIRPVYDDDREIIERALIVQTMRIDYYNSGRKKTLSLALDNADLMRLKECVEKAMSKAVSAKALIETEAKISVLLPGESNNGESE</sequence>
<dbReference type="Proteomes" id="UP000250079">
    <property type="component" value="Chromosome"/>
</dbReference>
<reference evidence="1 2" key="1">
    <citation type="submission" date="2016-12" db="EMBL/GenBank/DDBJ databases">
        <authorList>
            <person name="Song W.-J."/>
            <person name="Kurnit D.M."/>
        </authorList>
    </citation>
    <scope>NUCLEOTIDE SEQUENCE [LARGE SCALE GENOMIC DNA]</scope>
    <source>
        <strain evidence="1 2">IMCC3135</strain>
    </source>
</reference>
<name>A0A2Z2NTX7_9GAMM</name>
<keyword evidence="2" id="KW-1185">Reference proteome</keyword>
<evidence type="ECO:0000313" key="2">
    <source>
        <dbReference type="Proteomes" id="UP000250079"/>
    </source>
</evidence>